<dbReference type="EMBL" id="WOWR01000067">
    <property type="protein sequence ID" value="KAF0251178.1"/>
    <property type="molecule type" value="Genomic_DNA"/>
</dbReference>
<dbReference type="GO" id="GO:0000150">
    <property type="term" value="F:DNA strand exchange activity"/>
    <property type="evidence" value="ECO:0007669"/>
    <property type="project" value="InterPro"/>
</dbReference>
<dbReference type="GO" id="GO:0003677">
    <property type="term" value="F:DNA binding"/>
    <property type="evidence" value="ECO:0007669"/>
    <property type="project" value="InterPro"/>
</dbReference>
<reference evidence="2 3" key="1">
    <citation type="submission" date="2019-12" db="EMBL/GenBank/DDBJ databases">
        <authorList>
            <person name="Woiski C."/>
        </authorList>
    </citation>
    <scope>NUCLEOTIDE SEQUENCE [LARGE SCALE GENOMIC DNA]</scope>
    <source>
        <strain evidence="2 3">BOE100</strain>
    </source>
</reference>
<dbReference type="Pfam" id="PF00239">
    <property type="entry name" value="Resolvase"/>
    <property type="match status" value="1"/>
</dbReference>
<sequence>MIMTIFAGIASFERSLIVDRTRAGREAAQRKGIKFGPKPRLSKEQIEHAEMLVVAGKSVAQIAGLLGVHRATLYRALKSAGSQLN</sequence>
<evidence type="ECO:0000313" key="2">
    <source>
        <dbReference type="EMBL" id="KAF0251178.1"/>
    </source>
</evidence>
<dbReference type="SUPFAM" id="SSF46689">
    <property type="entry name" value="Homeodomain-like"/>
    <property type="match status" value="1"/>
</dbReference>
<name>A0A7V8J111_PSEPU</name>
<dbReference type="Gene3D" id="1.10.10.60">
    <property type="entry name" value="Homeodomain-like"/>
    <property type="match status" value="1"/>
</dbReference>
<dbReference type="InterPro" id="IPR009057">
    <property type="entry name" value="Homeodomain-like_sf"/>
</dbReference>
<dbReference type="PROSITE" id="PS51736">
    <property type="entry name" value="RECOMBINASES_3"/>
    <property type="match status" value="1"/>
</dbReference>
<evidence type="ECO:0000313" key="3">
    <source>
        <dbReference type="Proteomes" id="UP000442695"/>
    </source>
</evidence>
<protein>
    <submittedName>
        <fullName evidence="2">Helix-turn-helix domain-containing protein</fullName>
    </submittedName>
</protein>
<accession>A0A7V8J111</accession>
<proteinExistence type="predicted"/>
<dbReference type="Pfam" id="PF13936">
    <property type="entry name" value="HTH_38"/>
    <property type="match status" value="1"/>
</dbReference>
<dbReference type="InterPro" id="IPR025246">
    <property type="entry name" value="IS30-like_HTH"/>
</dbReference>
<organism evidence="2 3">
    <name type="scientific">Pseudomonas putida</name>
    <name type="common">Arthrobacter siderocapsulatus</name>
    <dbReference type="NCBI Taxonomy" id="303"/>
    <lineage>
        <taxon>Bacteria</taxon>
        <taxon>Pseudomonadati</taxon>
        <taxon>Pseudomonadota</taxon>
        <taxon>Gammaproteobacteria</taxon>
        <taxon>Pseudomonadales</taxon>
        <taxon>Pseudomonadaceae</taxon>
        <taxon>Pseudomonas</taxon>
    </lineage>
</organism>
<comment type="caution">
    <text evidence="2">The sequence shown here is derived from an EMBL/GenBank/DDBJ whole genome shotgun (WGS) entry which is preliminary data.</text>
</comment>
<dbReference type="Proteomes" id="UP000442695">
    <property type="component" value="Unassembled WGS sequence"/>
</dbReference>
<dbReference type="CDD" id="cd00569">
    <property type="entry name" value="HTH_Hin_like"/>
    <property type="match status" value="1"/>
</dbReference>
<evidence type="ECO:0000259" key="1">
    <source>
        <dbReference type="PROSITE" id="PS51736"/>
    </source>
</evidence>
<gene>
    <name evidence="2" type="ORF">GN299_29995</name>
</gene>
<feature type="domain" description="Resolvase/invertase-type recombinase catalytic" evidence="1">
    <location>
        <begin position="1"/>
        <end position="32"/>
    </location>
</feature>
<dbReference type="AlphaFoldDB" id="A0A7V8J111"/>
<dbReference type="Gene3D" id="6.10.250.10">
    <property type="match status" value="1"/>
</dbReference>
<dbReference type="InterPro" id="IPR006119">
    <property type="entry name" value="Resolv_N"/>
</dbReference>